<dbReference type="Proteomes" id="UP000287239">
    <property type="component" value="Unassembled WGS sequence"/>
</dbReference>
<dbReference type="GeneID" id="98567619"/>
<dbReference type="EMBL" id="NGJU01000005">
    <property type="protein sequence ID" value="RST96837.1"/>
    <property type="molecule type" value="Genomic_DNA"/>
</dbReference>
<accession>A0A429ZSY7</accession>
<name>A0A429ZSY7_9ENTE</name>
<keyword evidence="1" id="KW-0472">Membrane</keyword>
<dbReference type="RefSeq" id="WP_126778796.1">
    <property type="nucleotide sequence ID" value="NZ_NGJU01000005.1"/>
</dbReference>
<evidence type="ECO:0000256" key="1">
    <source>
        <dbReference type="SAM" id="Phobius"/>
    </source>
</evidence>
<comment type="caution">
    <text evidence="2">The sequence shown here is derived from an EMBL/GenBank/DDBJ whole genome shotgun (WGS) entry which is preliminary data.</text>
</comment>
<proteinExistence type="predicted"/>
<keyword evidence="3" id="KW-1185">Reference proteome</keyword>
<feature type="transmembrane region" description="Helical" evidence="1">
    <location>
        <begin position="61"/>
        <end position="79"/>
    </location>
</feature>
<keyword evidence="1" id="KW-1133">Transmembrane helix</keyword>
<feature type="transmembrane region" description="Helical" evidence="1">
    <location>
        <begin position="6"/>
        <end position="25"/>
    </location>
</feature>
<feature type="transmembrane region" description="Helical" evidence="1">
    <location>
        <begin position="37"/>
        <end position="55"/>
    </location>
</feature>
<organism evidence="2 3">
    <name type="scientific">Vagococcus salmoninarum</name>
    <dbReference type="NCBI Taxonomy" id="2739"/>
    <lineage>
        <taxon>Bacteria</taxon>
        <taxon>Bacillati</taxon>
        <taxon>Bacillota</taxon>
        <taxon>Bacilli</taxon>
        <taxon>Lactobacillales</taxon>
        <taxon>Enterococcaceae</taxon>
        <taxon>Vagococcus</taxon>
    </lineage>
</organism>
<reference evidence="2 3" key="1">
    <citation type="submission" date="2017-05" db="EMBL/GenBank/DDBJ databases">
        <title>Vagococcus spp. assemblies.</title>
        <authorList>
            <person name="Gulvik C.A."/>
        </authorList>
    </citation>
    <scope>NUCLEOTIDE SEQUENCE [LARGE SCALE GENOMIC DNA]</scope>
    <source>
        <strain evidence="2 3">NCFB 2777</strain>
    </source>
</reference>
<protein>
    <submittedName>
        <fullName evidence="2">Uncharacterized protein</fullName>
    </submittedName>
</protein>
<evidence type="ECO:0000313" key="3">
    <source>
        <dbReference type="Proteomes" id="UP000287239"/>
    </source>
</evidence>
<sequence length="91" mass="10312">MTSASFVFMLIIFSSSLYLIEKRPLKLVLIDKLDQKKFPFVMIVSVFIIGGLGLTGAMLPVLRLFCGAGTIFCASYLVVRYRQGIDRRMER</sequence>
<gene>
    <name evidence="2" type="ORF">CBF35_04495</name>
</gene>
<keyword evidence="1" id="KW-0812">Transmembrane</keyword>
<dbReference type="AlphaFoldDB" id="A0A429ZSY7"/>
<evidence type="ECO:0000313" key="2">
    <source>
        <dbReference type="EMBL" id="RST96837.1"/>
    </source>
</evidence>